<comment type="cofactor">
    <cofactor evidence="2">
        <name>Mg(2+)</name>
        <dbReference type="ChEBI" id="CHEBI:18420"/>
    </cofactor>
</comment>
<feature type="active site" description="O-(5'-phospho-DNA)-tyrosine intermediate" evidence="10">
    <location>
        <position position="143"/>
    </location>
</feature>
<dbReference type="Pfam" id="PF04406">
    <property type="entry name" value="TP6A_N"/>
    <property type="match status" value="1"/>
</dbReference>
<keyword evidence="8 10" id="KW-0238">DNA-binding</keyword>
<organism evidence="13">
    <name type="scientific">Lingulaulax polyedra</name>
    <name type="common">Dinoflagellate</name>
    <name type="synonym">Lingulodinium polyedra</name>
    <dbReference type="NCBI Taxonomy" id="160621"/>
    <lineage>
        <taxon>Eukaryota</taxon>
        <taxon>Sar</taxon>
        <taxon>Alveolata</taxon>
        <taxon>Dinophyceae</taxon>
        <taxon>Gonyaulacales</taxon>
        <taxon>Lingulodiniaceae</taxon>
        <taxon>Lingulaulax</taxon>
    </lineage>
</organism>
<dbReference type="GO" id="GO:0046872">
    <property type="term" value="F:metal ion binding"/>
    <property type="evidence" value="ECO:0007669"/>
    <property type="project" value="UniProtKB-KW"/>
</dbReference>
<dbReference type="PANTHER" id="PTHR10848:SF0">
    <property type="entry name" value="MEIOTIC RECOMBINATION PROTEIN SPO11"/>
    <property type="match status" value="1"/>
</dbReference>
<dbReference type="CDD" id="cd00223">
    <property type="entry name" value="TOPRIM_TopoIIB_SPO"/>
    <property type="match status" value="1"/>
</dbReference>
<dbReference type="Gene3D" id="1.10.10.10">
    <property type="entry name" value="Winged helix-like DNA-binding domain superfamily/Winged helix DNA-binding domain"/>
    <property type="match status" value="1"/>
</dbReference>
<dbReference type="EC" id="5.6.2.2" evidence="4"/>
<dbReference type="InterPro" id="IPR036078">
    <property type="entry name" value="Spo11/TopoVI_A_sf"/>
</dbReference>
<dbReference type="PROSITE" id="PS52041">
    <property type="entry name" value="TOPO_IIB"/>
    <property type="match status" value="1"/>
</dbReference>
<dbReference type="InterPro" id="IPR036388">
    <property type="entry name" value="WH-like_DNA-bd_sf"/>
</dbReference>
<keyword evidence="7 10" id="KW-0799">Topoisomerase</keyword>
<dbReference type="PANTHER" id="PTHR10848">
    <property type="entry name" value="MEIOTIC RECOMBINATION PROTEIN SPO11"/>
    <property type="match status" value="1"/>
</dbReference>
<evidence type="ECO:0000256" key="4">
    <source>
        <dbReference type="ARBA" id="ARBA00012895"/>
    </source>
</evidence>
<keyword evidence="9 10" id="KW-0413">Isomerase</keyword>
<dbReference type="GO" id="GO:0005694">
    <property type="term" value="C:chromosome"/>
    <property type="evidence" value="ECO:0007669"/>
    <property type="project" value="InterPro"/>
</dbReference>
<dbReference type="InterPro" id="IPR002815">
    <property type="entry name" value="Spo11/TopoVI_A"/>
</dbReference>
<evidence type="ECO:0000256" key="8">
    <source>
        <dbReference type="ARBA" id="ARBA00023125"/>
    </source>
</evidence>
<evidence type="ECO:0000256" key="7">
    <source>
        <dbReference type="ARBA" id="ARBA00023029"/>
    </source>
</evidence>
<sequence>MAAAEPVPLPCRAQPWGPEARRLELLAAVEAAVLALLRAAAAPGPWPPAAAPAAGGAPGRPKPALAVPVRGCAASVALAGLVPTAPASAAERLAAKLQLLLDGGKAGPTERKALRLRRLLALLDSVHGLLCSGRHATPRELFYTHATLFDRQQQSDDLLKILCRTLEVPRHYLRLVGTAKGLVRGHLRILEPSLAHGAPSATGDGGSSVGVWVDGLDPLEPGGHSISPACAHLVRVESMARTVLLVEKETVFHRLLEEGVLERHRPCVLITARGFPDAPSRYFLRRLWEDLACPRVLALADFDAAGLAIGATYAFGPEEPWTQDDLAVPAASPLVCPGGAAGAARFGLQSGDAVALTARDRALAQGLLRRLARLREAPSASAWENAAALLLEGGVKYELDALDRLSDFVDFCLRSPGD</sequence>
<reference evidence="13" key="1">
    <citation type="journal article" date="2019" name="Microorganisms">
        <title>DNA Damage Response Pathways in Dinoflagellates.</title>
        <authorList>
            <person name="Li C."/>
            <person name="Wong J."/>
        </authorList>
    </citation>
    <scope>NUCLEOTIDE SEQUENCE</scope>
</reference>
<keyword evidence="5" id="KW-0479">Metal-binding</keyword>
<evidence type="ECO:0000256" key="2">
    <source>
        <dbReference type="ARBA" id="ARBA00001946"/>
    </source>
</evidence>
<dbReference type="GO" id="GO:0006259">
    <property type="term" value="P:DNA metabolic process"/>
    <property type="evidence" value="ECO:0007669"/>
    <property type="project" value="InterPro"/>
</dbReference>
<evidence type="ECO:0000259" key="12">
    <source>
        <dbReference type="Pfam" id="PF21180"/>
    </source>
</evidence>
<dbReference type="EMBL" id="MN125831">
    <property type="protein sequence ID" value="QDO16298.1"/>
    <property type="molecule type" value="mRNA"/>
</dbReference>
<dbReference type="InterPro" id="IPR034136">
    <property type="entry name" value="TOPRIM_Topo6A/Spo11"/>
</dbReference>
<protein>
    <recommendedName>
        <fullName evidence="4">DNA topoisomerase (ATP-hydrolyzing)</fullName>
        <ecNumber evidence="4">5.6.2.2</ecNumber>
    </recommendedName>
</protein>
<evidence type="ECO:0000256" key="5">
    <source>
        <dbReference type="ARBA" id="ARBA00022723"/>
    </source>
</evidence>
<dbReference type="Pfam" id="PF21180">
    <property type="entry name" value="TOP6A-Spo11_Toprim"/>
    <property type="match status" value="1"/>
</dbReference>
<dbReference type="GO" id="GO:0005524">
    <property type="term" value="F:ATP binding"/>
    <property type="evidence" value="ECO:0007669"/>
    <property type="project" value="InterPro"/>
</dbReference>
<comment type="similarity">
    <text evidence="3 10">Belongs to the TOP6A family.</text>
</comment>
<name>A0A516AG58_LINPO</name>
<dbReference type="AlphaFoldDB" id="A0A516AG58"/>
<comment type="catalytic activity">
    <reaction evidence="1 10">
        <text>ATP-dependent breakage, passage and rejoining of double-stranded DNA.</text>
        <dbReference type="EC" id="5.6.2.2"/>
    </reaction>
</comment>
<evidence type="ECO:0000256" key="3">
    <source>
        <dbReference type="ARBA" id="ARBA00006559"/>
    </source>
</evidence>
<dbReference type="PRINTS" id="PR01550">
    <property type="entry name" value="TOP6AFAMILY"/>
</dbReference>
<evidence type="ECO:0000256" key="9">
    <source>
        <dbReference type="ARBA" id="ARBA00023235"/>
    </source>
</evidence>
<evidence type="ECO:0000256" key="10">
    <source>
        <dbReference type="PROSITE-ProRule" id="PRU01385"/>
    </source>
</evidence>
<evidence type="ECO:0000313" key="13">
    <source>
        <dbReference type="EMBL" id="QDO16298.1"/>
    </source>
</evidence>
<dbReference type="GO" id="GO:0003918">
    <property type="term" value="F:DNA topoisomerase type II (double strand cut, ATP-hydrolyzing) activity"/>
    <property type="evidence" value="ECO:0007669"/>
    <property type="project" value="UniProtKB-UniRule"/>
</dbReference>
<keyword evidence="6" id="KW-0460">Magnesium</keyword>
<accession>A0A516AG58</accession>
<dbReference type="GO" id="GO:0003677">
    <property type="term" value="F:DNA binding"/>
    <property type="evidence" value="ECO:0007669"/>
    <property type="project" value="UniProtKB-UniRule"/>
</dbReference>
<dbReference type="InterPro" id="IPR013049">
    <property type="entry name" value="Spo11/TopoVI_A_N"/>
</dbReference>
<evidence type="ECO:0000259" key="11">
    <source>
        <dbReference type="Pfam" id="PF04406"/>
    </source>
</evidence>
<dbReference type="SUPFAM" id="SSF56726">
    <property type="entry name" value="DNA topoisomerase IV, alpha subunit"/>
    <property type="match status" value="1"/>
</dbReference>
<evidence type="ECO:0000256" key="6">
    <source>
        <dbReference type="ARBA" id="ARBA00022842"/>
    </source>
</evidence>
<evidence type="ECO:0000256" key="1">
    <source>
        <dbReference type="ARBA" id="ARBA00000185"/>
    </source>
</evidence>
<feature type="domain" description="Topoisomerase 6 subunit A/Spo11 TOPRIM" evidence="12">
    <location>
        <begin position="243"/>
        <end position="405"/>
    </location>
</feature>
<dbReference type="Gene3D" id="3.40.1360.10">
    <property type="match status" value="1"/>
</dbReference>
<feature type="domain" description="Spo11/DNA topoisomerase VI subunit A N-terminal" evidence="11">
    <location>
        <begin position="115"/>
        <end position="173"/>
    </location>
</feature>
<proteinExistence type="evidence at transcript level"/>